<feature type="transmembrane region" description="Helical" evidence="2">
    <location>
        <begin position="141"/>
        <end position="161"/>
    </location>
</feature>
<organism evidence="3 4">
    <name type="scientific">Haloactinopolyspora alba</name>
    <dbReference type="NCBI Taxonomy" id="648780"/>
    <lineage>
        <taxon>Bacteria</taxon>
        <taxon>Bacillati</taxon>
        <taxon>Actinomycetota</taxon>
        <taxon>Actinomycetes</taxon>
        <taxon>Jiangellales</taxon>
        <taxon>Jiangellaceae</taxon>
        <taxon>Haloactinopolyspora</taxon>
    </lineage>
</organism>
<feature type="transmembrane region" description="Helical" evidence="2">
    <location>
        <begin position="167"/>
        <end position="187"/>
    </location>
</feature>
<keyword evidence="2" id="KW-1133">Transmembrane helix</keyword>
<feature type="transmembrane region" description="Helical" evidence="2">
    <location>
        <begin position="108"/>
        <end position="129"/>
    </location>
</feature>
<dbReference type="AlphaFoldDB" id="A0A2P8DPS3"/>
<evidence type="ECO:0000313" key="4">
    <source>
        <dbReference type="Proteomes" id="UP000243528"/>
    </source>
</evidence>
<feature type="compositionally biased region" description="Pro residues" evidence="1">
    <location>
        <begin position="1"/>
        <end position="10"/>
    </location>
</feature>
<dbReference type="OrthoDB" id="3831145at2"/>
<accession>A0A2P8DPS3</accession>
<evidence type="ECO:0000256" key="2">
    <source>
        <dbReference type="SAM" id="Phobius"/>
    </source>
</evidence>
<comment type="caution">
    <text evidence="3">The sequence shown here is derived from an EMBL/GenBank/DDBJ whole genome shotgun (WGS) entry which is preliminary data.</text>
</comment>
<keyword evidence="2" id="KW-0472">Membrane</keyword>
<reference evidence="3 4" key="1">
    <citation type="submission" date="2018-03" db="EMBL/GenBank/DDBJ databases">
        <title>Genomic Encyclopedia of Archaeal and Bacterial Type Strains, Phase II (KMG-II): from individual species to whole genera.</title>
        <authorList>
            <person name="Goeker M."/>
        </authorList>
    </citation>
    <scope>NUCLEOTIDE SEQUENCE [LARGE SCALE GENOMIC DNA]</scope>
    <source>
        <strain evidence="3 4">DSM 45211</strain>
    </source>
</reference>
<feature type="region of interest" description="Disordered" evidence="1">
    <location>
        <begin position="1"/>
        <end position="54"/>
    </location>
</feature>
<feature type="compositionally biased region" description="Polar residues" evidence="1">
    <location>
        <begin position="11"/>
        <end position="27"/>
    </location>
</feature>
<name>A0A2P8DPS3_9ACTN</name>
<dbReference type="EMBL" id="PYGE01000018">
    <property type="protein sequence ID" value="PSK99191.1"/>
    <property type="molecule type" value="Genomic_DNA"/>
</dbReference>
<sequence length="203" mass="21262">MSGTTPPPGSEPNNDNSNPYAQPNEPASGQPWASGPPDQPPAWSGSAYDANPVSAPEPPPSILNAVKLMYVGAALSLVGVLFAALSTGSIRDAVEESDPNLTESEIDAAANLAIGVAVVVSLLGVALWLWMAVKNKQGRSWARVVATVLGGLNIVFTLFSLGNTAGLNLVVNLVTVVLAAVILWFLYRPESTEYYRAVSRMTS</sequence>
<keyword evidence="4" id="KW-1185">Reference proteome</keyword>
<evidence type="ECO:0000256" key="1">
    <source>
        <dbReference type="SAM" id="MobiDB-lite"/>
    </source>
</evidence>
<dbReference type="RefSeq" id="WP_106539071.1">
    <property type="nucleotide sequence ID" value="NZ_PYGE01000018.1"/>
</dbReference>
<dbReference type="Proteomes" id="UP000243528">
    <property type="component" value="Unassembled WGS sequence"/>
</dbReference>
<feature type="transmembrane region" description="Helical" evidence="2">
    <location>
        <begin position="68"/>
        <end position="88"/>
    </location>
</feature>
<gene>
    <name evidence="3" type="ORF">CLV30_11893</name>
</gene>
<keyword evidence="2" id="KW-0812">Transmembrane</keyword>
<evidence type="ECO:0000313" key="3">
    <source>
        <dbReference type="EMBL" id="PSK99191.1"/>
    </source>
</evidence>
<proteinExistence type="predicted"/>
<protein>
    <submittedName>
        <fullName evidence="3">Uncharacterized protein</fullName>
    </submittedName>
</protein>